<gene>
    <name evidence="2" type="ORF">GALL_410540</name>
</gene>
<evidence type="ECO:0000256" key="1">
    <source>
        <dbReference type="SAM" id="MobiDB-lite"/>
    </source>
</evidence>
<proteinExistence type="predicted"/>
<name>A0A1J5Q0L0_9ZZZZ</name>
<comment type="caution">
    <text evidence="2">The sequence shown here is derived from an EMBL/GenBank/DDBJ whole genome shotgun (WGS) entry which is preliminary data.</text>
</comment>
<accession>A0A1J5Q0L0</accession>
<evidence type="ECO:0000313" key="2">
    <source>
        <dbReference type="EMBL" id="OIQ77257.1"/>
    </source>
</evidence>
<dbReference type="EMBL" id="MLJW01001659">
    <property type="protein sequence ID" value="OIQ77257.1"/>
    <property type="molecule type" value="Genomic_DNA"/>
</dbReference>
<protein>
    <submittedName>
        <fullName evidence="2">Uncharacterized protein</fullName>
    </submittedName>
</protein>
<organism evidence="2">
    <name type="scientific">mine drainage metagenome</name>
    <dbReference type="NCBI Taxonomy" id="410659"/>
    <lineage>
        <taxon>unclassified sequences</taxon>
        <taxon>metagenomes</taxon>
        <taxon>ecological metagenomes</taxon>
    </lineage>
</organism>
<sequence length="112" mass="12819">MRTRDRARRVDQRFIGSGAVEQQAHVLRDASLQIAALDRGEPVEQCRAARAAFDRAEKFSRQRGAFGLGQAAERQHAWRLERRATRHRQQRGLHLPPPRQAASRCATGKRIR</sequence>
<dbReference type="AlphaFoldDB" id="A0A1J5Q0L0"/>
<reference evidence="2" key="1">
    <citation type="submission" date="2016-10" db="EMBL/GenBank/DDBJ databases">
        <title>Sequence of Gallionella enrichment culture.</title>
        <authorList>
            <person name="Poehlein A."/>
            <person name="Muehling M."/>
            <person name="Daniel R."/>
        </authorList>
    </citation>
    <scope>NUCLEOTIDE SEQUENCE</scope>
</reference>
<feature type="region of interest" description="Disordered" evidence="1">
    <location>
        <begin position="85"/>
        <end position="112"/>
    </location>
</feature>